<feature type="domain" description="Calcineurin-like phosphoesterase" evidence="4">
    <location>
        <begin position="50"/>
        <end position="306"/>
    </location>
</feature>
<feature type="signal peptide" evidence="3">
    <location>
        <begin position="1"/>
        <end position="26"/>
    </location>
</feature>
<dbReference type="InterPro" id="IPR006179">
    <property type="entry name" value="5_nucleotidase/apyrase"/>
</dbReference>
<dbReference type="PANTHER" id="PTHR11575">
    <property type="entry name" value="5'-NUCLEOTIDASE-RELATED"/>
    <property type="match status" value="1"/>
</dbReference>
<comment type="caution">
    <text evidence="6">The sequence shown here is derived from an EMBL/GenBank/DDBJ whole genome shotgun (WGS) entry which is preliminary data.</text>
</comment>
<evidence type="ECO:0000256" key="3">
    <source>
        <dbReference type="RuleBase" id="RU362119"/>
    </source>
</evidence>
<feature type="domain" description="5'-Nucleotidase C-terminal" evidence="5">
    <location>
        <begin position="406"/>
        <end position="594"/>
    </location>
</feature>
<dbReference type="PANTHER" id="PTHR11575:SF6">
    <property type="entry name" value="2',3'-CYCLIC-NUCLEOTIDE 2'-PHOSPHODIESTERASE_3'-NUCLEOTIDASE"/>
    <property type="match status" value="1"/>
</dbReference>
<dbReference type="InterPro" id="IPR036907">
    <property type="entry name" value="5'-Nucleotdase_C_sf"/>
</dbReference>
<evidence type="ECO:0000256" key="2">
    <source>
        <dbReference type="ARBA" id="ARBA00022729"/>
    </source>
</evidence>
<dbReference type="GO" id="GO:0009166">
    <property type="term" value="P:nucleotide catabolic process"/>
    <property type="evidence" value="ECO:0007669"/>
    <property type="project" value="InterPro"/>
</dbReference>
<keyword evidence="3" id="KW-0378">Hydrolase</keyword>
<accession>A0A9X2C2K1</accession>
<dbReference type="AlphaFoldDB" id="A0A9X2C2K1"/>
<name>A0A9X2C2K1_9BURK</name>
<dbReference type="Gene3D" id="3.90.780.10">
    <property type="entry name" value="5'-Nucleotidase, C-terminal domain"/>
    <property type="match status" value="1"/>
</dbReference>
<reference evidence="6" key="1">
    <citation type="submission" date="2021-11" db="EMBL/GenBank/DDBJ databases">
        <title>BS-T2-15 a new species belonging to the Comamonadaceae family isolated from the soil of a French oak forest.</title>
        <authorList>
            <person name="Mieszkin S."/>
            <person name="Alain K."/>
        </authorList>
    </citation>
    <scope>NUCLEOTIDE SEQUENCE</scope>
    <source>
        <strain evidence="6">BS-T2-15</strain>
    </source>
</reference>
<dbReference type="InterPro" id="IPR029052">
    <property type="entry name" value="Metallo-depent_PP-like"/>
</dbReference>
<protein>
    <submittedName>
        <fullName evidence="6">Bifunctional 2',3'-cyclic-nucleotide 2'-phosphodiesterase/3'-nucleotidase</fullName>
    </submittedName>
</protein>
<organism evidence="6 7">
    <name type="scientific">Scleromatobacter humisilvae</name>
    <dbReference type="NCBI Taxonomy" id="2897159"/>
    <lineage>
        <taxon>Bacteria</taxon>
        <taxon>Pseudomonadati</taxon>
        <taxon>Pseudomonadota</taxon>
        <taxon>Betaproteobacteria</taxon>
        <taxon>Burkholderiales</taxon>
        <taxon>Sphaerotilaceae</taxon>
        <taxon>Scleromatobacter</taxon>
    </lineage>
</organism>
<dbReference type="NCBIfam" id="NF006938">
    <property type="entry name" value="PRK09420.1"/>
    <property type="match status" value="1"/>
</dbReference>
<dbReference type="PROSITE" id="PS00786">
    <property type="entry name" value="5_NUCLEOTIDASE_2"/>
    <property type="match status" value="1"/>
</dbReference>
<dbReference type="SUPFAM" id="SSF56300">
    <property type="entry name" value="Metallo-dependent phosphatases"/>
    <property type="match status" value="1"/>
</dbReference>
<feature type="chain" id="PRO_5041014030" evidence="3">
    <location>
        <begin position="27"/>
        <end position="686"/>
    </location>
</feature>
<dbReference type="GO" id="GO:0000166">
    <property type="term" value="F:nucleotide binding"/>
    <property type="evidence" value="ECO:0007669"/>
    <property type="project" value="UniProtKB-KW"/>
</dbReference>
<proteinExistence type="inferred from homology"/>
<dbReference type="InterPro" id="IPR006146">
    <property type="entry name" value="5'-Nucleotdase_CS"/>
</dbReference>
<keyword evidence="3" id="KW-0547">Nucleotide-binding</keyword>
<sequence>MQFFTEATAPRRRALVATLAAAAALAACSSSKDSGGNGPAVGTSVSLTLMETTDLHQNILSYDYYKLATDQSVGFERTSTLIKQVRAANANTMLFDAGDIIQGTVLGDYQALVSKVACTDKLAIFKAMDSVGYDAGTIGNHEFNYGLGYLGQVTGRQFNVRNLPAVSAQAKCQGPAYPQVLANVVSTTDAKPIFDPYTIVTKMFSATTPDGKTVQVPVKVGVIGFTPPLIMAWDKGNLDGNVTTTGLQETAQRYIPEMKAKGADIIVAISHGGPDSAAYSATMENGNLYLAQVPGIDVLLMGHMHQVFPNAASTVAAFNIAGVDKTRGTVSGVPAVMANFWGKNLGVVNLKLAYTTSGWSVDKTATATSTVSTQNADKSYVAADPAIAPLVQTEHTGTIAYVKTPIGTTDYRMTTYFADVGETTAIQIVNQAQAAYVKNYVQGNLPQYKNLPVLSVSAPFKGGFGGATDYTDVASGNLAIFNAADLYLYANTIQAVLVTGADLKAWLEFAAGRFNQIDPAKAAAQALINPSFPVYNFDVLDGDGSMKYEIDVTQPLGSRIRTFTYNGTLVDPAAQFVVATNNYRASGGGGFPGLNGSKTIYQSPDANRDVLIRYIKAAATLAKAVNGNDRSWHFTRVTTAGPVQFSSAPGLATLAASDGVAGVTQVAPDDGTNLGLARYQIDLGVQ</sequence>
<comment type="similarity">
    <text evidence="1 3">Belongs to the 5'-nucleotidase family.</text>
</comment>
<dbReference type="PRINTS" id="PR01607">
    <property type="entry name" value="APYRASEFAMLY"/>
</dbReference>
<dbReference type="GO" id="GO:0016788">
    <property type="term" value="F:hydrolase activity, acting on ester bonds"/>
    <property type="evidence" value="ECO:0007669"/>
    <property type="project" value="InterPro"/>
</dbReference>
<dbReference type="Pfam" id="PF02872">
    <property type="entry name" value="5_nucleotid_C"/>
    <property type="match status" value="1"/>
</dbReference>
<keyword evidence="7" id="KW-1185">Reference proteome</keyword>
<evidence type="ECO:0000256" key="1">
    <source>
        <dbReference type="ARBA" id="ARBA00006654"/>
    </source>
</evidence>
<dbReference type="InterPro" id="IPR008334">
    <property type="entry name" value="5'-Nucleotdase_C"/>
</dbReference>
<dbReference type="SUPFAM" id="SSF55816">
    <property type="entry name" value="5'-nucleotidase (syn. UDP-sugar hydrolase), C-terminal domain"/>
    <property type="match status" value="1"/>
</dbReference>
<dbReference type="Pfam" id="PF00149">
    <property type="entry name" value="Metallophos"/>
    <property type="match status" value="1"/>
</dbReference>
<keyword evidence="2 3" id="KW-0732">Signal</keyword>
<evidence type="ECO:0000313" key="6">
    <source>
        <dbReference type="EMBL" id="MCK9686944.1"/>
    </source>
</evidence>
<dbReference type="GO" id="GO:0046872">
    <property type="term" value="F:metal ion binding"/>
    <property type="evidence" value="ECO:0007669"/>
    <property type="project" value="InterPro"/>
</dbReference>
<dbReference type="Gene3D" id="3.60.21.10">
    <property type="match status" value="1"/>
</dbReference>
<dbReference type="InterPro" id="IPR004843">
    <property type="entry name" value="Calcineurin-like_PHP"/>
</dbReference>
<dbReference type="GO" id="GO:0030288">
    <property type="term" value="C:outer membrane-bounded periplasmic space"/>
    <property type="evidence" value="ECO:0007669"/>
    <property type="project" value="TreeGrafter"/>
</dbReference>
<evidence type="ECO:0000259" key="5">
    <source>
        <dbReference type="Pfam" id="PF02872"/>
    </source>
</evidence>
<evidence type="ECO:0000259" key="4">
    <source>
        <dbReference type="Pfam" id="PF00149"/>
    </source>
</evidence>
<dbReference type="Proteomes" id="UP001139353">
    <property type="component" value="Unassembled WGS sequence"/>
</dbReference>
<evidence type="ECO:0000313" key="7">
    <source>
        <dbReference type="Proteomes" id="UP001139353"/>
    </source>
</evidence>
<dbReference type="RefSeq" id="WP_275682981.1">
    <property type="nucleotide sequence ID" value="NZ_JAJLJH010000003.1"/>
</dbReference>
<gene>
    <name evidence="6" type="ORF">LPC04_14625</name>
</gene>
<dbReference type="EMBL" id="JAJLJH010000003">
    <property type="protein sequence ID" value="MCK9686944.1"/>
    <property type="molecule type" value="Genomic_DNA"/>
</dbReference>